<feature type="region of interest" description="Disordered" evidence="3">
    <location>
        <begin position="101"/>
        <end position="239"/>
    </location>
</feature>
<evidence type="ECO:0000256" key="3">
    <source>
        <dbReference type="SAM" id="MobiDB-lite"/>
    </source>
</evidence>
<dbReference type="SMART" id="SM00147">
    <property type="entry name" value="RasGEF"/>
    <property type="match status" value="1"/>
</dbReference>
<dbReference type="EMBL" id="JADGJD010000100">
    <property type="protein sequence ID" value="KAJ3055019.1"/>
    <property type="molecule type" value="Genomic_DNA"/>
</dbReference>
<feature type="compositionally biased region" description="Pro residues" evidence="3">
    <location>
        <begin position="206"/>
        <end position="218"/>
    </location>
</feature>
<feature type="compositionally biased region" description="Basic and acidic residues" evidence="3">
    <location>
        <begin position="276"/>
        <end position="285"/>
    </location>
</feature>
<feature type="compositionally biased region" description="Low complexity" evidence="3">
    <location>
        <begin position="298"/>
        <end position="312"/>
    </location>
</feature>
<feature type="compositionally biased region" description="Polar residues" evidence="3">
    <location>
        <begin position="287"/>
        <end position="297"/>
    </location>
</feature>
<name>A0AAD5SGL2_9FUNG</name>
<evidence type="ECO:0000313" key="5">
    <source>
        <dbReference type="EMBL" id="KAJ3055019.1"/>
    </source>
</evidence>
<reference evidence="5" key="1">
    <citation type="submission" date="2020-05" db="EMBL/GenBank/DDBJ databases">
        <title>Phylogenomic resolution of chytrid fungi.</title>
        <authorList>
            <person name="Stajich J.E."/>
            <person name="Amses K."/>
            <person name="Simmons R."/>
            <person name="Seto K."/>
            <person name="Myers J."/>
            <person name="Bonds A."/>
            <person name="Quandt C.A."/>
            <person name="Barry K."/>
            <person name="Liu P."/>
            <person name="Grigoriev I."/>
            <person name="Longcore J.E."/>
            <person name="James T.Y."/>
        </authorList>
    </citation>
    <scope>NUCLEOTIDE SEQUENCE</scope>
    <source>
        <strain evidence="5">JEL0318</strain>
    </source>
</reference>
<dbReference type="InterPro" id="IPR001895">
    <property type="entry name" value="RASGEF_cat_dom"/>
</dbReference>
<feature type="compositionally biased region" description="Polar residues" evidence="3">
    <location>
        <begin position="320"/>
        <end position="330"/>
    </location>
</feature>
<dbReference type="GO" id="GO:0007265">
    <property type="term" value="P:Ras protein signal transduction"/>
    <property type="evidence" value="ECO:0007669"/>
    <property type="project" value="TreeGrafter"/>
</dbReference>
<feature type="compositionally biased region" description="Low complexity" evidence="3">
    <location>
        <begin position="219"/>
        <end position="228"/>
    </location>
</feature>
<dbReference type="PROSITE" id="PS50009">
    <property type="entry name" value="RASGEF_CAT"/>
    <property type="match status" value="1"/>
</dbReference>
<protein>
    <submittedName>
        <fullName evidence="5">Ras guanyl-releasing protein 3</fullName>
    </submittedName>
</protein>
<organism evidence="5 6">
    <name type="scientific">Rhizophlyctis rosea</name>
    <dbReference type="NCBI Taxonomy" id="64517"/>
    <lineage>
        <taxon>Eukaryota</taxon>
        <taxon>Fungi</taxon>
        <taxon>Fungi incertae sedis</taxon>
        <taxon>Chytridiomycota</taxon>
        <taxon>Chytridiomycota incertae sedis</taxon>
        <taxon>Chytridiomycetes</taxon>
        <taxon>Rhizophlyctidales</taxon>
        <taxon>Rhizophlyctidaceae</taxon>
        <taxon>Rhizophlyctis</taxon>
    </lineage>
</organism>
<dbReference type="GO" id="GO:0005886">
    <property type="term" value="C:plasma membrane"/>
    <property type="evidence" value="ECO:0007669"/>
    <property type="project" value="TreeGrafter"/>
</dbReference>
<evidence type="ECO:0000313" key="6">
    <source>
        <dbReference type="Proteomes" id="UP001212841"/>
    </source>
</evidence>
<dbReference type="InterPro" id="IPR036964">
    <property type="entry name" value="RASGEF_cat_dom_sf"/>
</dbReference>
<keyword evidence="6" id="KW-1185">Reference proteome</keyword>
<dbReference type="InterPro" id="IPR023578">
    <property type="entry name" value="Ras_GEF_dom_sf"/>
</dbReference>
<feature type="domain" description="Ras-GEF" evidence="4">
    <location>
        <begin position="450"/>
        <end position="677"/>
    </location>
</feature>
<feature type="region of interest" description="Disordered" evidence="3">
    <location>
        <begin position="252"/>
        <end position="330"/>
    </location>
</feature>
<evidence type="ECO:0000256" key="1">
    <source>
        <dbReference type="ARBA" id="ARBA00022658"/>
    </source>
</evidence>
<dbReference type="AlphaFoldDB" id="A0AAD5SGL2"/>
<dbReference type="PANTHER" id="PTHR23113">
    <property type="entry name" value="GUANINE NUCLEOTIDE EXCHANGE FACTOR"/>
    <property type="match status" value="1"/>
</dbReference>
<keyword evidence="1 2" id="KW-0344">Guanine-nucleotide releasing factor</keyword>
<gene>
    <name evidence="5" type="primary">RASGRP3</name>
    <name evidence="5" type="ORF">HK097_000098</name>
</gene>
<proteinExistence type="predicted"/>
<dbReference type="GO" id="GO:0005085">
    <property type="term" value="F:guanyl-nucleotide exchange factor activity"/>
    <property type="evidence" value="ECO:0007669"/>
    <property type="project" value="UniProtKB-KW"/>
</dbReference>
<dbReference type="InterPro" id="IPR008937">
    <property type="entry name" value="Ras-like_GEF"/>
</dbReference>
<evidence type="ECO:0000256" key="2">
    <source>
        <dbReference type="PROSITE-ProRule" id="PRU00168"/>
    </source>
</evidence>
<dbReference type="Gene3D" id="1.10.840.10">
    <property type="entry name" value="Ras guanine-nucleotide exchange factors catalytic domain"/>
    <property type="match status" value="1"/>
</dbReference>
<sequence>MAAIDITIAEADRNLANVDLKTAFSLYFDAVALIASHIRSNTDFATPTENDPHAFIPGPTGPLRLKNWVVKQPEDIDRLFGLAHLCLTEVEDIINGDISADDLDPYGEDDGPLSLGRASPGSESKRVSTDRLSMNSREFRDRRLSRPRSVRSINRTNPRRHQSMYGALEKVDSDDGGGSLAGASIIDQGRRSATPDAISETSSPGPTFPSVPAEPPTAPAEESPTAPTLWDASAHRSNSSLQDNIAGMAESMTKSMESVEAPSGIGLENLPSPPDTYRDDWDRIRQRSSTNSQSPHFTPSIHSPSIHTPSIHTRTREDSAVSSNTAPSLNTSLDSHDYEAALDSHLGLTLPVLFDDQKQDTYLPLIPASPLAYQQQQLYDQYTQTNNHLRVLQEAQMARARTPSAASAQASEALSQIRRGMENSTVLKDRLTVVAGHVTAANGKNLFSFTPKQLALQLTAFDWEMFGFISLQDFMQYAANPSRPAHSIKSSLDFGYYVRRLVQTSIVGPEDVAVRGRVVAHWIDIASALFRLQNFQSLAAVVSGLASPPVGRLLKTWSPVPKKVKATLDDLIELLADTDGFKRYRMQIERCGRPAMPWLMVLFADSLTRNGFANARAQLEWFKGSDFNVLLLDKNPTVAHWIVSQSWMTEDQVMKASITKEHNSKDKKNAKKQAEAMRGRGVMGAGHVIYGRVSGEPALPGSGGGVMLAEIQEACRLIETVRSLPEDTGKKAKEIKAANQDLKDLMERLAKLKTKGE</sequence>
<accession>A0AAD5SGL2</accession>
<dbReference type="Proteomes" id="UP001212841">
    <property type="component" value="Unassembled WGS sequence"/>
</dbReference>
<dbReference type="Pfam" id="PF00617">
    <property type="entry name" value="RasGEF"/>
    <property type="match status" value="1"/>
</dbReference>
<dbReference type="SUPFAM" id="SSF48366">
    <property type="entry name" value="Ras GEF"/>
    <property type="match status" value="1"/>
</dbReference>
<comment type="caution">
    <text evidence="5">The sequence shown here is derived from an EMBL/GenBank/DDBJ whole genome shotgun (WGS) entry which is preliminary data.</text>
</comment>
<feature type="compositionally biased region" description="Acidic residues" evidence="3">
    <location>
        <begin position="101"/>
        <end position="111"/>
    </location>
</feature>
<evidence type="ECO:0000259" key="4">
    <source>
        <dbReference type="PROSITE" id="PS50009"/>
    </source>
</evidence>
<dbReference type="PANTHER" id="PTHR23113:SF368">
    <property type="entry name" value="CELL DIVISION CONTROL PROTEIN 25"/>
    <property type="match status" value="1"/>
</dbReference>